<dbReference type="InterPro" id="IPR011528">
    <property type="entry name" value="NERD"/>
</dbReference>
<sequence>MVHLVKLEDYVSRYEVDLQRYPNQYSRLKQEKWRHMKKLWQDANVDLREDEEFDEEWFLGESKGFWKQAIAKFKKTPTEASSERQELHPDFERYRNKTLADLEQQFYYELFQAQLKWASSSLQEESILDSRYRYDSRLRQLLKEIPDNYFLFYNPVLKVAQAEIDLEVVLISPTDIYSVTFIETNKNSIIHASTERFWKIDHGKNYRKKIVSPVLSQNRMRKVITTLLSEASIRSQIHSVIVAPDGYIDDYQAPLRAIKVDCTSYHQWLSELKRHPSPLKKKQMDITVALLNASSTKSFERHRSDVEKHSFES</sequence>
<feature type="domain" description="NERD" evidence="1">
    <location>
        <begin position="137"/>
        <end position="243"/>
    </location>
</feature>
<name>A0ABS2PA64_9BACL</name>
<proteinExistence type="predicted"/>
<gene>
    <name evidence="2" type="ORF">JOD17_000973</name>
</gene>
<dbReference type="RefSeq" id="WP_204695915.1">
    <property type="nucleotide sequence ID" value="NZ_JAFBEC010000002.1"/>
</dbReference>
<organism evidence="2 3">
    <name type="scientific">Geomicrobium sediminis</name>
    <dbReference type="NCBI Taxonomy" id="1347788"/>
    <lineage>
        <taxon>Bacteria</taxon>
        <taxon>Bacillati</taxon>
        <taxon>Bacillota</taxon>
        <taxon>Bacilli</taxon>
        <taxon>Bacillales</taxon>
        <taxon>Geomicrobium</taxon>
    </lineage>
</organism>
<reference evidence="2 3" key="1">
    <citation type="submission" date="2021-01" db="EMBL/GenBank/DDBJ databases">
        <title>Genomic Encyclopedia of Type Strains, Phase IV (KMG-IV): sequencing the most valuable type-strain genomes for metagenomic binning, comparative biology and taxonomic classification.</title>
        <authorList>
            <person name="Goeker M."/>
        </authorList>
    </citation>
    <scope>NUCLEOTIDE SEQUENCE [LARGE SCALE GENOMIC DNA]</scope>
    <source>
        <strain evidence="2 3">DSM 25540</strain>
    </source>
</reference>
<evidence type="ECO:0000259" key="1">
    <source>
        <dbReference type="Pfam" id="PF08378"/>
    </source>
</evidence>
<dbReference type="Proteomes" id="UP000741863">
    <property type="component" value="Unassembled WGS sequence"/>
</dbReference>
<dbReference type="EMBL" id="JAFBEC010000002">
    <property type="protein sequence ID" value="MBM7631881.1"/>
    <property type="molecule type" value="Genomic_DNA"/>
</dbReference>
<protein>
    <recommendedName>
        <fullName evidence="1">NERD domain-containing protein</fullName>
    </recommendedName>
</protein>
<evidence type="ECO:0000313" key="3">
    <source>
        <dbReference type="Proteomes" id="UP000741863"/>
    </source>
</evidence>
<accession>A0ABS2PA64</accession>
<dbReference type="Pfam" id="PF08378">
    <property type="entry name" value="NERD"/>
    <property type="match status" value="1"/>
</dbReference>
<keyword evidence="3" id="KW-1185">Reference proteome</keyword>
<comment type="caution">
    <text evidence="2">The sequence shown here is derived from an EMBL/GenBank/DDBJ whole genome shotgun (WGS) entry which is preliminary data.</text>
</comment>
<evidence type="ECO:0000313" key="2">
    <source>
        <dbReference type="EMBL" id="MBM7631881.1"/>
    </source>
</evidence>